<dbReference type="AlphaFoldDB" id="A0A9J6NY90"/>
<evidence type="ECO:0000313" key="2">
    <source>
        <dbReference type="Proteomes" id="UP001056429"/>
    </source>
</evidence>
<dbReference type="InterPro" id="IPR008983">
    <property type="entry name" value="Tumour_necrosis_fac-like_dom"/>
</dbReference>
<dbReference type="EMBL" id="JAGSOJ010000001">
    <property type="protein sequence ID" value="MCM1989235.1"/>
    <property type="molecule type" value="Genomic_DNA"/>
</dbReference>
<keyword evidence="2" id="KW-1185">Reference proteome</keyword>
<comment type="caution">
    <text evidence="1">The sequence shown here is derived from an EMBL/GenBank/DDBJ whole genome shotgun (WGS) entry which is preliminary data.</text>
</comment>
<proteinExistence type="predicted"/>
<reference evidence="1" key="2">
    <citation type="submission" date="2021-04" db="EMBL/GenBank/DDBJ databases">
        <authorList>
            <person name="Dong X."/>
        </authorList>
    </citation>
    <scope>NUCLEOTIDE SEQUENCE</scope>
    <source>
        <strain evidence="1">ZWT</strain>
    </source>
</reference>
<protein>
    <submittedName>
        <fullName evidence="1">Uncharacterized protein</fullName>
    </submittedName>
</protein>
<dbReference type="RefSeq" id="WP_250858198.1">
    <property type="nucleotide sequence ID" value="NZ_JAGSOJ010000001.1"/>
</dbReference>
<organism evidence="1 2">
    <name type="scientific">Oceanirhabdus seepicola</name>
    <dbReference type="NCBI Taxonomy" id="2828781"/>
    <lineage>
        <taxon>Bacteria</taxon>
        <taxon>Bacillati</taxon>
        <taxon>Bacillota</taxon>
        <taxon>Clostridia</taxon>
        <taxon>Eubacteriales</taxon>
        <taxon>Clostridiaceae</taxon>
        <taxon>Oceanirhabdus</taxon>
    </lineage>
</organism>
<sequence>MSNNKSKCATSLCDELKEGFGYFYRFEEDATFPLSVDNTPIPFNQDGPVRSLEHDKINTPEEIKFLGTGVFEVTLFVDSGGPDYFGIELNGTVIPETIYRTRSASGIVALQALIRVSIPNSILRVLFLFKAPSTLADKNNAAGAPVAVNTSLIIVRVGDLV</sequence>
<name>A0A9J6NY90_9CLOT</name>
<reference evidence="1" key="1">
    <citation type="journal article" date="2021" name="mSystems">
        <title>Bacteria and Archaea Synergistically Convert Glycine Betaine to Biogenic Methane in the Formosa Cold Seep of the South China Sea.</title>
        <authorList>
            <person name="Li L."/>
            <person name="Zhang W."/>
            <person name="Zhang S."/>
            <person name="Song L."/>
            <person name="Sun Q."/>
            <person name="Zhang H."/>
            <person name="Xiang H."/>
            <person name="Dong X."/>
        </authorList>
    </citation>
    <scope>NUCLEOTIDE SEQUENCE</scope>
    <source>
        <strain evidence="1">ZWT</strain>
    </source>
</reference>
<dbReference type="Gene3D" id="2.60.120.40">
    <property type="match status" value="1"/>
</dbReference>
<dbReference type="Proteomes" id="UP001056429">
    <property type="component" value="Unassembled WGS sequence"/>
</dbReference>
<gene>
    <name evidence="1" type="ORF">KDK92_05735</name>
</gene>
<evidence type="ECO:0000313" key="1">
    <source>
        <dbReference type="EMBL" id="MCM1989235.1"/>
    </source>
</evidence>
<accession>A0A9J6NY90</accession>